<organism evidence="5 6">
    <name type="scientific">Pelagibacterium flavum</name>
    <dbReference type="NCBI Taxonomy" id="2984530"/>
    <lineage>
        <taxon>Bacteria</taxon>
        <taxon>Pseudomonadati</taxon>
        <taxon>Pseudomonadota</taxon>
        <taxon>Alphaproteobacteria</taxon>
        <taxon>Hyphomicrobiales</taxon>
        <taxon>Devosiaceae</taxon>
        <taxon>Pelagibacterium</taxon>
    </lineage>
</organism>
<dbReference type="EMBL" id="CP107716">
    <property type="protein sequence ID" value="UYQ70761.1"/>
    <property type="molecule type" value="Genomic_DNA"/>
</dbReference>
<dbReference type="InterPro" id="IPR002577">
    <property type="entry name" value="HTH_HxlR"/>
</dbReference>
<keyword evidence="2" id="KW-0238">DNA-binding</keyword>
<evidence type="ECO:0000313" key="5">
    <source>
        <dbReference type="EMBL" id="UYQ70761.1"/>
    </source>
</evidence>
<evidence type="ECO:0000256" key="1">
    <source>
        <dbReference type="ARBA" id="ARBA00023015"/>
    </source>
</evidence>
<feature type="domain" description="HTH hxlR-type" evidence="4">
    <location>
        <begin position="12"/>
        <end position="111"/>
    </location>
</feature>
<evidence type="ECO:0000256" key="2">
    <source>
        <dbReference type="ARBA" id="ARBA00023125"/>
    </source>
</evidence>
<dbReference type="SUPFAM" id="SSF46785">
    <property type="entry name" value="Winged helix' DNA-binding domain"/>
    <property type="match status" value="1"/>
</dbReference>
<keyword evidence="3" id="KW-0804">Transcription</keyword>
<dbReference type="CDD" id="cd00090">
    <property type="entry name" value="HTH_ARSR"/>
    <property type="match status" value="1"/>
</dbReference>
<reference evidence="5" key="1">
    <citation type="submission" date="2022-10" db="EMBL/GenBank/DDBJ databases">
        <title>YIM 151497 complete genome.</title>
        <authorList>
            <person name="Chen X."/>
        </authorList>
    </citation>
    <scope>NUCLEOTIDE SEQUENCE</scope>
    <source>
        <strain evidence="5">YIM 151497</strain>
    </source>
</reference>
<dbReference type="Pfam" id="PF01638">
    <property type="entry name" value="HxlR"/>
    <property type="match status" value="1"/>
</dbReference>
<evidence type="ECO:0000256" key="3">
    <source>
        <dbReference type="ARBA" id="ARBA00023163"/>
    </source>
</evidence>
<accession>A0ABY6IJI3</accession>
<sequence length="124" mass="14073">MKPDSDHGDVTCKSVRDIFPAISSKWAMSIVELLVEHPRRFSDLKRALGAVTQKSLTAALRDLERDGLITRIVTPTIPPRVDYELTELGRSMLKPALEMARWALAHRHEIGQARERFATRTQLL</sequence>
<gene>
    <name evidence="5" type="ORF">OF122_11855</name>
</gene>
<dbReference type="PANTHER" id="PTHR33204:SF39">
    <property type="entry name" value="TRANSCRIPTIONAL REGULATORY PROTEIN"/>
    <property type="match status" value="1"/>
</dbReference>
<dbReference type="InterPro" id="IPR036390">
    <property type="entry name" value="WH_DNA-bd_sf"/>
</dbReference>
<name>A0ABY6IJI3_9HYPH</name>
<evidence type="ECO:0000259" key="4">
    <source>
        <dbReference type="PROSITE" id="PS51118"/>
    </source>
</evidence>
<evidence type="ECO:0000313" key="6">
    <source>
        <dbReference type="Proteomes" id="UP001163882"/>
    </source>
</evidence>
<dbReference type="RefSeq" id="WP_264224448.1">
    <property type="nucleotide sequence ID" value="NZ_CP107716.1"/>
</dbReference>
<dbReference type="Gene3D" id="1.10.10.10">
    <property type="entry name" value="Winged helix-like DNA-binding domain superfamily/Winged helix DNA-binding domain"/>
    <property type="match status" value="1"/>
</dbReference>
<protein>
    <submittedName>
        <fullName evidence="5">Helix-turn-helix transcriptional regulator</fullName>
    </submittedName>
</protein>
<keyword evidence="6" id="KW-1185">Reference proteome</keyword>
<dbReference type="InterPro" id="IPR011991">
    <property type="entry name" value="ArsR-like_HTH"/>
</dbReference>
<dbReference type="PANTHER" id="PTHR33204">
    <property type="entry name" value="TRANSCRIPTIONAL REGULATOR, MARR FAMILY"/>
    <property type="match status" value="1"/>
</dbReference>
<proteinExistence type="predicted"/>
<dbReference type="InterPro" id="IPR036388">
    <property type="entry name" value="WH-like_DNA-bd_sf"/>
</dbReference>
<dbReference type="PROSITE" id="PS51118">
    <property type="entry name" value="HTH_HXLR"/>
    <property type="match status" value="1"/>
</dbReference>
<dbReference type="Proteomes" id="UP001163882">
    <property type="component" value="Chromosome"/>
</dbReference>
<keyword evidence="1" id="KW-0805">Transcription regulation</keyword>